<dbReference type="Proteomes" id="UP001530377">
    <property type="component" value="Unassembled WGS sequence"/>
</dbReference>
<dbReference type="InterPro" id="IPR005069">
    <property type="entry name" value="Nucl-diP-sugar_transferase"/>
</dbReference>
<evidence type="ECO:0000313" key="3">
    <source>
        <dbReference type="EMBL" id="KAL3808407.1"/>
    </source>
</evidence>
<gene>
    <name evidence="3" type="ORF">ACHAXA_009848</name>
</gene>
<feature type="region of interest" description="Disordered" evidence="1">
    <location>
        <begin position="631"/>
        <end position="650"/>
    </location>
</feature>
<sequence length="650" mass="73346">MGKEIFNTMTSLPLRSAPTFPQRQSNERPRNPEALHIIVVSVRATFVFLLCVSSYLAGSIFGHHSSLDSYYSIDVDGRRRPPPGTSSGVILSLNGKASDVSKKRSRDDVGCNNMTDERRIDFHVRRELERHVHRMENAESSSRRRRFPSSSMGKSFNGVIRVKKDDINDLLDFGNPASRGGGTPEEDALVFYQREGAFPCSDVLLRHAVEYDDGMGIPLTDSETATENCDSLNVIFTGNPGQTRQCTAIVPNFESYHVQRWMKVDTVRTTPIKPELPLVPVSRGYGAGRGGTAGRGHFYSPPSPSDGKLSPVKRHWSRLLPFFQNIDSILEDLSAILKRIARNNAVVVLTCNMGQSALLVNFACSARRRGFDLGNILVFPSDVETKELAEGLGLTTYYDVKNMDILPKGEARRYGAMMYAKVLCVLYPLLLGYDVLFQDVDVVWLTPDRDPLQFFQDESSKLSRFDVIFQHDGANSIRYAPYSANSGFYYARANKKTQYLFTSLLYHSDLIMTWDSHQQVLVQLLSEHSSLFGLNVKVLSRGYHYHRKHPFMMKFVKGETESYIFHMSWTKNKNDKVFFLRQLGEWYVTDKCIDKPMAKISGIGSSSRNEALLLPCCATEPIFSCHYRDKPSKLPCKSSASIDPSGRSFW</sequence>
<evidence type="ECO:0000313" key="4">
    <source>
        <dbReference type="Proteomes" id="UP001530377"/>
    </source>
</evidence>
<dbReference type="InterPro" id="IPR052636">
    <property type="entry name" value="UDP-D-xylose:L-fucose_XylT"/>
</dbReference>
<feature type="compositionally biased region" description="Polar residues" evidence="1">
    <location>
        <begin position="7"/>
        <end position="24"/>
    </location>
</feature>
<feature type="domain" description="Nucleotide-diphospho-sugar transferase" evidence="2">
    <location>
        <begin position="375"/>
        <end position="580"/>
    </location>
</feature>
<dbReference type="PANTHER" id="PTHR47032">
    <property type="entry name" value="UDP-D-XYLOSE:L-FUCOSE ALPHA-1,3-D-XYLOSYLTRANSFERASE-RELATED"/>
    <property type="match status" value="1"/>
</dbReference>
<keyword evidence="4" id="KW-1185">Reference proteome</keyword>
<name>A0ABD3R5X5_9STRA</name>
<evidence type="ECO:0000256" key="1">
    <source>
        <dbReference type="SAM" id="MobiDB-lite"/>
    </source>
</evidence>
<reference evidence="3 4" key="1">
    <citation type="submission" date="2024-10" db="EMBL/GenBank/DDBJ databases">
        <title>Updated reference genomes for cyclostephanoid diatoms.</title>
        <authorList>
            <person name="Roberts W.R."/>
            <person name="Alverson A.J."/>
        </authorList>
    </citation>
    <scope>NUCLEOTIDE SEQUENCE [LARGE SCALE GENOMIC DNA]</scope>
    <source>
        <strain evidence="3 4">AJA228-03</strain>
    </source>
</reference>
<dbReference type="PANTHER" id="PTHR47032:SF1">
    <property type="entry name" value="UDP-D-XYLOSE:L-FUCOSE ALPHA-1,3-D-XYLOSYLTRANSFERASE-RELATED"/>
    <property type="match status" value="1"/>
</dbReference>
<dbReference type="EMBL" id="JALLPB020000513">
    <property type="protein sequence ID" value="KAL3808407.1"/>
    <property type="molecule type" value="Genomic_DNA"/>
</dbReference>
<protein>
    <recommendedName>
        <fullName evidence="2">Nucleotide-diphospho-sugar transferase domain-containing protein</fullName>
    </recommendedName>
</protein>
<accession>A0ABD3R5X5</accession>
<feature type="region of interest" description="Disordered" evidence="1">
    <location>
        <begin position="1"/>
        <end position="29"/>
    </location>
</feature>
<comment type="caution">
    <text evidence="3">The sequence shown here is derived from an EMBL/GenBank/DDBJ whole genome shotgun (WGS) entry which is preliminary data.</text>
</comment>
<dbReference type="Pfam" id="PF03407">
    <property type="entry name" value="Nucleotid_trans"/>
    <property type="match status" value="1"/>
</dbReference>
<proteinExistence type="predicted"/>
<evidence type="ECO:0000259" key="2">
    <source>
        <dbReference type="Pfam" id="PF03407"/>
    </source>
</evidence>
<organism evidence="3 4">
    <name type="scientific">Cyclostephanos tholiformis</name>
    <dbReference type="NCBI Taxonomy" id="382380"/>
    <lineage>
        <taxon>Eukaryota</taxon>
        <taxon>Sar</taxon>
        <taxon>Stramenopiles</taxon>
        <taxon>Ochrophyta</taxon>
        <taxon>Bacillariophyta</taxon>
        <taxon>Coscinodiscophyceae</taxon>
        <taxon>Thalassiosirophycidae</taxon>
        <taxon>Stephanodiscales</taxon>
        <taxon>Stephanodiscaceae</taxon>
        <taxon>Cyclostephanos</taxon>
    </lineage>
</organism>
<dbReference type="AlphaFoldDB" id="A0ABD3R5X5"/>